<accession>A0A561EZU2</accession>
<dbReference type="GO" id="GO:0005524">
    <property type="term" value="F:ATP binding"/>
    <property type="evidence" value="ECO:0007669"/>
    <property type="project" value="UniProtKB-KW"/>
</dbReference>
<dbReference type="EMBL" id="VIVR01000001">
    <property type="protein sequence ID" value="TWE21126.1"/>
    <property type="molecule type" value="Genomic_DNA"/>
</dbReference>
<organism evidence="6 7">
    <name type="scientific">Kitasatospora atroaurantiaca</name>
    <dbReference type="NCBI Taxonomy" id="285545"/>
    <lineage>
        <taxon>Bacteria</taxon>
        <taxon>Bacillati</taxon>
        <taxon>Actinomycetota</taxon>
        <taxon>Actinomycetes</taxon>
        <taxon>Kitasatosporales</taxon>
        <taxon>Streptomycetaceae</taxon>
        <taxon>Kitasatospora</taxon>
    </lineage>
</organism>
<sequence length="1034" mass="108338">MAACPFVGRGDVLAEIAAALESARAGRGGLVALTGAAGAGKTRTAEEAAARAEGFRVLWSWCPPESAGSSFRPWAGLLRELVADDVRCGRLAQGSPPLRALVAGQVAGVLRAADPETARLRLAGDVAELVRLSAERAPLLLVLDDVHDADPSSLHLLQELASTVRTARVLLLVTARDDEAAWRGRPQARAALVRRAHSLPLGPLPERDIAALLTAATGTDASPQAVRELAEHTGGEPFFVTELLRAGSGLPTTVRAAVAARVAELAPEGARVLAAASVLGTRFRLDVLAEAAGVPLDDLRAVLADAAAAGLLAPVEPGSGAFRHDLLREAVYAELRPAEQVALHRRSGEVLAELARRGRDVGPAEVAHHLLLAGPERAEAAARYARQAGDRAAELLAYEDAAQWYERSLPGSSGEALVEELIALGTARLGAGRRQAARAEFLRAAGLARTAGRPDLLASAALGLGAGPTGFEVDLVDREQTDLLEEARAGLREGKGPGGAETAGRTALRAAVTARLSVATALIEPEQRRLALAEEAVRTARSARDPATLAYALSALCDVRSGPDHCRDRLGWAGESVALARQAGEPTLELLGRRLRLVALLETGDIAGADAEALAYEAAARPLHRPLYEWYVPLWRGARALMEGRFEDCRAALDEAESLGEQAGSGNAAILVGTQRWCLLAESGDLPGIERLLADRPPLDRIPGVWPRVTLALLAAQFGRAEEAAQRLSAVAPSLAGAPRDSEWLPMLAQAADTIGLIGPHPLAQQLYDLLSPHAQLFVVEGIGAAVRGPVQRWLALLAAALGDSAAAREHAEAALAAARSTGAARLLGQLGQVGPGAGAAPGPPEDGVFRLDGELWQLRFAGREVRLPDSKGLHDLATLLARPGIPVPALDLVTEPAGPTGRSTTEAEGLHRPGDTGELLDATARTAYRRRLQELEQEAEEADAAGDSERSARIAVERDALVGQLSAAYGLGGRVRRTGSAAERARTAVTARIKAAVGRIGRAHPELGRHLSGSVRTGTLCVYQPETPPRWQL</sequence>
<keyword evidence="3" id="KW-0175">Coiled coil</keyword>
<dbReference type="AlphaFoldDB" id="A0A561EZU2"/>
<comment type="caution">
    <text evidence="6">The sequence shown here is derived from an EMBL/GenBank/DDBJ whole genome shotgun (WGS) entry which is preliminary data.</text>
</comment>
<evidence type="ECO:0000256" key="2">
    <source>
        <dbReference type="ARBA" id="ARBA00022840"/>
    </source>
</evidence>
<dbReference type="PANTHER" id="PTHR16305">
    <property type="entry name" value="TESTICULAR SOLUBLE ADENYLYL CYCLASE"/>
    <property type="match status" value="1"/>
</dbReference>
<dbReference type="SUPFAM" id="SSF52540">
    <property type="entry name" value="P-loop containing nucleoside triphosphate hydrolases"/>
    <property type="match status" value="1"/>
</dbReference>
<feature type="region of interest" description="Disordered" evidence="4">
    <location>
        <begin position="897"/>
        <end position="918"/>
    </location>
</feature>
<evidence type="ECO:0000256" key="1">
    <source>
        <dbReference type="ARBA" id="ARBA00022741"/>
    </source>
</evidence>
<keyword evidence="1" id="KW-0547">Nucleotide-binding</keyword>
<dbReference type="Pfam" id="PF13191">
    <property type="entry name" value="AAA_16"/>
    <property type="match status" value="1"/>
</dbReference>
<feature type="coiled-coil region" evidence="3">
    <location>
        <begin position="926"/>
        <end position="953"/>
    </location>
</feature>
<dbReference type="PANTHER" id="PTHR16305:SF35">
    <property type="entry name" value="TRANSCRIPTIONAL ACTIVATOR DOMAIN"/>
    <property type="match status" value="1"/>
</dbReference>
<evidence type="ECO:0000256" key="4">
    <source>
        <dbReference type="SAM" id="MobiDB-lite"/>
    </source>
</evidence>
<dbReference type="GO" id="GO:0004016">
    <property type="term" value="F:adenylate cyclase activity"/>
    <property type="evidence" value="ECO:0007669"/>
    <property type="project" value="TreeGrafter"/>
</dbReference>
<reference evidence="6 7" key="1">
    <citation type="submission" date="2019-06" db="EMBL/GenBank/DDBJ databases">
        <title>Sequencing the genomes of 1000 actinobacteria strains.</title>
        <authorList>
            <person name="Klenk H.-P."/>
        </authorList>
    </citation>
    <scope>NUCLEOTIDE SEQUENCE [LARGE SCALE GENOMIC DNA]</scope>
    <source>
        <strain evidence="6 7">DSM 41649</strain>
    </source>
</reference>
<keyword evidence="2" id="KW-0067">ATP-binding</keyword>
<dbReference type="RefSeq" id="WP_145795895.1">
    <property type="nucleotide sequence ID" value="NZ_BAAABR010000047.1"/>
</dbReference>
<dbReference type="InterPro" id="IPR041664">
    <property type="entry name" value="AAA_16"/>
</dbReference>
<protein>
    <submittedName>
        <fullName evidence="6">AAA ATPase-like protein</fullName>
    </submittedName>
</protein>
<keyword evidence="7" id="KW-1185">Reference proteome</keyword>
<dbReference type="InterPro" id="IPR027417">
    <property type="entry name" value="P-loop_NTPase"/>
</dbReference>
<evidence type="ECO:0000313" key="7">
    <source>
        <dbReference type="Proteomes" id="UP000318416"/>
    </source>
</evidence>
<name>A0A561EZU2_9ACTN</name>
<gene>
    <name evidence="6" type="ORF">FB465_6293</name>
</gene>
<feature type="domain" description="Orc1-like AAA ATPase" evidence="5">
    <location>
        <begin position="5"/>
        <end position="171"/>
    </location>
</feature>
<dbReference type="GO" id="GO:0005737">
    <property type="term" value="C:cytoplasm"/>
    <property type="evidence" value="ECO:0007669"/>
    <property type="project" value="TreeGrafter"/>
</dbReference>
<dbReference type="OrthoDB" id="134712at2"/>
<proteinExistence type="predicted"/>
<evidence type="ECO:0000259" key="5">
    <source>
        <dbReference type="Pfam" id="PF13191"/>
    </source>
</evidence>
<dbReference type="Gene3D" id="3.40.50.300">
    <property type="entry name" value="P-loop containing nucleotide triphosphate hydrolases"/>
    <property type="match status" value="1"/>
</dbReference>
<evidence type="ECO:0000256" key="3">
    <source>
        <dbReference type="SAM" id="Coils"/>
    </source>
</evidence>
<evidence type="ECO:0000313" key="6">
    <source>
        <dbReference type="EMBL" id="TWE21126.1"/>
    </source>
</evidence>
<dbReference type="Proteomes" id="UP000318416">
    <property type="component" value="Unassembled WGS sequence"/>
</dbReference>